<sequence>MSNKFDLVVIGGGSGGLATARRAAGVYGARAAIVECGPIGGTCVNVGCVPKKVMWSAAAMAESIKQAPGYGFDVTSKPFNWPEFVAKRTAYIHRLNGIYFKNLENDKVTYFHGKGYVRKEDDLFLVDVRQEDGSVSTIKADRVVIATGSYPILPKTPGAELGITSNGFFELTEQPKTVLVVGAGYIGVELSGMLHALGSETHLMIRGDTVLRSFDEMIQTTITETYEKEGIKIHTEVTKPIALSQLDSGKTLASYVDKDGKASTLEVDKVIWAIGRAPHTRSIGLEEIGVKMDETGYIEVDKYQNTSVPNLYALGDVVKLVHLTPVAIAAGRRLVDRVFGGVKDRHLDYDNIPSAIFSHPEAGSVGLSEKAAIEKFGKDQVKVYKTKFNGMYYAVLEEKIPTAYKMVCVGPEEKVVGLHLVGDASAELIQGFGVAVKMGATKEDFDNTVAVHPTSAEEVVTLK</sequence>
<dbReference type="PROSITE" id="PS00076">
    <property type="entry name" value="PYRIDINE_REDOX_1"/>
    <property type="match status" value="1"/>
</dbReference>
<feature type="binding site" evidence="13">
    <location>
        <begin position="147"/>
        <end position="149"/>
    </location>
    <ligand>
        <name>FAD</name>
        <dbReference type="ChEBI" id="CHEBI:57692"/>
    </ligand>
</feature>
<evidence type="ECO:0000256" key="5">
    <source>
        <dbReference type="ARBA" id="ARBA00022630"/>
    </source>
</evidence>
<evidence type="ECO:0000313" key="19">
    <source>
        <dbReference type="EMBL" id="ODV90492.1"/>
    </source>
</evidence>
<feature type="active site" description="Proton acceptor" evidence="12">
    <location>
        <position position="452"/>
    </location>
</feature>
<dbReference type="SUPFAM" id="SSF55424">
    <property type="entry name" value="FAD/NAD-linked reductases, dimerisation (C-terminal) domain"/>
    <property type="match status" value="1"/>
</dbReference>
<evidence type="ECO:0000256" key="6">
    <source>
        <dbReference type="ARBA" id="ARBA00022827"/>
    </source>
</evidence>
<evidence type="ECO:0000256" key="8">
    <source>
        <dbReference type="ARBA" id="ARBA00023157"/>
    </source>
</evidence>
<evidence type="ECO:0000256" key="16">
    <source>
        <dbReference type="RuleBase" id="RU365016"/>
    </source>
</evidence>
<organism evidence="19 20">
    <name type="scientific">Tortispora caseinolytica NRRL Y-17796</name>
    <dbReference type="NCBI Taxonomy" id="767744"/>
    <lineage>
        <taxon>Eukaryota</taxon>
        <taxon>Fungi</taxon>
        <taxon>Dikarya</taxon>
        <taxon>Ascomycota</taxon>
        <taxon>Saccharomycotina</taxon>
        <taxon>Trigonopsidomycetes</taxon>
        <taxon>Trigonopsidales</taxon>
        <taxon>Trigonopsidaceae</taxon>
        <taxon>Tortispora</taxon>
    </lineage>
</organism>
<dbReference type="PRINTS" id="PR00411">
    <property type="entry name" value="PNDRDTASEI"/>
</dbReference>
<keyword evidence="13" id="KW-0547">Nucleotide-binding</keyword>
<evidence type="ECO:0000259" key="18">
    <source>
        <dbReference type="Pfam" id="PF07992"/>
    </source>
</evidence>
<keyword evidence="9 15" id="KW-0676">Redox-active center</keyword>
<dbReference type="Gene3D" id="3.30.390.30">
    <property type="match status" value="1"/>
</dbReference>
<comment type="similarity">
    <text evidence="1 15">Belongs to the class-I pyridine nucleotide-disulfide oxidoreductase family.</text>
</comment>
<dbReference type="FunFam" id="3.50.50.60:FF:000235">
    <property type="entry name" value="Glutathione reductase"/>
    <property type="match status" value="1"/>
</dbReference>
<name>A0A1E4TFE1_9ASCO</name>
<evidence type="ECO:0000256" key="2">
    <source>
        <dbReference type="ARBA" id="ARBA00011738"/>
    </source>
</evidence>
<evidence type="ECO:0000313" key="20">
    <source>
        <dbReference type="Proteomes" id="UP000095023"/>
    </source>
</evidence>
<dbReference type="GO" id="GO:0004362">
    <property type="term" value="F:glutathione-disulfide reductase (NADPH) activity"/>
    <property type="evidence" value="ECO:0007669"/>
    <property type="project" value="UniProtKB-EC"/>
</dbReference>
<dbReference type="Gene3D" id="3.50.50.60">
    <property type="entry name" value="FAD/NAD(P)-binding domain"/>
    <property type="match status" value="2"/>
</dbReference>
<evidence type="ECO:0000256" key="15">
    <source>
        <dbReference type="RuleBase" id="RU003691"/>
    </source>
</evidence>
<proteinExistence type="inferred from homology"/>
<dbReference type="Pfam" id="PF07992">
    <property type="entry name" value="Pyr_redox_2"/>
    <property type="match status" value="1"/>
</dbReference>
<keyword evidence="6 13" id="KW-0274">FAD</keyword>
<feature type="binding site" evidence="13">
    <location>
        <position position="275"/>
    </location>
    <ligand>
        <name>NAD(+)</name>
        <dbReference type="ChEBI" id="CHEBI:57540"/>
    </ligand>
</feature>
<dbReference type="InterPro" id="IPR016156">
    <property type="entry name" value="FAD/NAD-linked_Rdtase_dimer_sf"/>
</dbReference>
<keyword evidence="8" id="KW-1015">Disulfide bond</keyword>
<evidence type="ECO:0000259" key="17">
    <source>
        <dbReference type="Pfam" id="PF02852"/>
    </source>
</evidence>
<reference evidence="20" key="1">
    <citation type="submission" date="2016-02" db="EMBL/GenBank/DDBJ databases">
        <title>Comparative genomics of biotechnologically important yeasts.</title>
        <authorList>
            <consortium name="DOE Joint Genome Institute"/>
            <person name="Riley R."/>
            <person name="Haridas S."/>
            <person name="Wolfe K.H."/>
            <person name="Lopes M.R."/>
            <person name="Hittinger C.T."/>
            <person name="Goker M."/>
            <person name="Salamov A."/>
            <person name="Wisecaver J."/>
            <person name="Long T.M."/>
            <person name="Aerts A.L."/>
            <person name="Barry K."/>
            <person name="Choi C."/>
            <person name="Clum A."/>
            <person name="Coughlan A.Y."/>
            <person name="Deshpande S."/>
            <person name="Douglass A.P."/>
            <person name="Hanson S.J."/>
            <person name="Klenk H.-P."/>
            <person name="Labutti K."/>
            <person name="Lapidus A."/>
            <person name="Lindquist E."/>
            <person name="Lipzen A."/>
            <person name="Meier-Kolthoff J.P."/>
            <person name="Ohm R.A."/>
            <person name="Otillar R.P."/>
            <person name="Pangilinan J."/>
            <person name="Peng Y."/>
            <person name="Rokas A."/>
            <person name="Rosa C.A."/>
            <person name="Scheuner C."/>
            <person name="Sibirny A.A."/>
            <person name="Slot J.C."/>
            <person name="Stielow J.B."/>
            <person name="Sun H."/>
            <person name="Kurtzman C.P."/>
            <person name="Blackwell M."/>
            <person name="Jeffries T.W."/>
            <person name="Grigoriev I.V."/>
        </authorList>
    </citation>
    <scope>NUCLEOTIDE SEQUENCE [LARGE SCALE GENOMIC DNA]</scope>
    <source>
        <strain evidence="20">NRRL Y-17796</strain>
    </source>
</reference>
<dbReference type="InterPro" id="IPR001100">
    <property type="entry name" value="Pyr_nuc-diS_OxRdtase"/>
</dbReference>
<keyword evidence="16" id="KW-0963">Cytoplasm</keyword>
<dbReference type="Proteomes" id="UP000095023">
    <property type="component" value="Unassembled WGS sequence"/>
</dbReference>
<dbReference type="InterPro" id="IPR004099">
    <property type="entry name" value="Pyr_nucl-diS_OxRdtase_dimer"/>
</dbReference>
<dbReference type="PANTHER" id="PTHR42737">
    <property type="entry name" value="GLUTATHIONE REDUCTASE"/>
    <property type="match status" value="1"/>
</dbReference>
<dbReference type="PANTHER" id="PTHR42737:SF2">
    <property type="entry name" value="GLUTATHIONE REDUCTASE"/>
    <property type="match status" value="1"/>
</dbReference>
<keyword evidence="5 15" id="KW-0285">Flavoprotein</keyword>
<dbReference type="GO" id="GO:0005777">
    <property type="term" value="C:peroxisome"/>
    <property type="evidence" value="ECO:0007669"/>
    <property type="project" value="EnsemblFungi"/>
</dbReference>
<dbReference type="EMBL" id="KV453842">
    <property type="protein sequence ID" value="ODV90492.1"/>
    <property type="molecule type" value="Genomic_DNA"/>
</dbReference>
<dbReference type="OrthoDB" id="5956163at2759"/>
<accession>A0A1E4TFE1</accession>
<keyword evidence="7 15" id="KW-0560">Oxidoreductase</keyword>
<evidence type="ECO:0000256" key="13">
    <source>
        <dbReference type="PIRSR" id="PIRSR000350-3"/>
    </source>
</evidence>
<dbReference type="InterPro" id="IPR006322">
    <property type="entry name" value="Glutathione_Rdtase_euk/bac"/>
</dbReference>
<dbReference type="GO" id="GO:0005739">
    <property type="term" value="C:mitochondrion"/>
    <property type="evidence" value="ECO:0007669"/>
    <property type="project" value="TreeGrafter"/>
</dbReference>
<gene>
    <name evidence="19" type="ORF">CANCADRAFT_57000</name>
</gene>
<dbReference type="InterPro" id="IPR012999">
    <property type="entry name" value="Pyr_OxRdtase_I_AS"/>
</dbReference>
<evidence type="ECO:0000256" key="7">
    <source>
        <dbReference type="ARBA" id="ARBA00023002"/>
    </source>
</evidence>
<protein>
    <recommendedName>
        <fullName evidence="4 16">Glutathione reductase</fullName>
        <ecNumber evidence="3 16">1.8.1.7</ecNumber>
    </recommendedName>
</protein>
<dbReference type="AlphaFoldDB" id="A0A1E4TFE1"/>
<dbReference type="GO" id="GO:0034599">
    <property type="term" value="P:cellular response to oxidative stress"/>
    <property type="evidence" value="ECO:0007669"/>
    <property type="project" value="EnsemblFungi"/>
</dbReference>
<comment type="subcellular location">
    <subcellularLocation>
        <location evidence="16">Cytoplasm</location>
    </subcellularLocation>
</comment>
<evidence type="ECO:0000256" key="12">
    <source>
        <dbReference type="PIRSR" id="PIRSR000350-2"/>
    </source>
</evidence>
<dbReference type="SUPFAM" id="SSF51905">
    <property type="entry name" value="FAD/NAD(P)-binding domain"/>
    <property type="match status" value="1"/>
</dbReference>
<feature type="disulfide bond" description="Redox-active" evidence="14">
    <location>
        <begin position="43"/>
        <end position="48"/>
    </location>
</feature>
<dbReference type="GO" id="GO:0005634">
    <property type="term" value="C:nucleus"/>
    <property type="evidence" value="ECO:0007669"/>
    <property type="project" value="EnsemblFungi"/>
</dbReference>
<evidence type="ECO:0000256" key="3">
    <source>
        <dbReference type="ARBA" id="ARBA00012607"/>
    </source>
</evidence>
<dbReference type="PIRSF" id="PIRSF000350">
    <property type="entry name" value="Mercury_reductase_MerA"/>
    <property type="match status" value="1"/>
</dbReference>
<dbReference type="EC" id="1.8.1.7" evidence="3 16"/>
<comment type="subunit">
    <text evidence="2">Homodimer.</text>
</comment>
<feature type="domain" description="FAD/NAD(P)-binding" evidence="18">
    <location>
        <begin position="5"/>
        <end position="331"/>
    </location>
</feature>
<dbReference type="NCBIfam" id="NF004776">
    <property type="entry name" value="PRK06116.1"/>
    <property type="match status" value="1"/>
</dbReference>
<feature type="domain" description="Pyridine nucleotide-disulphide oxidoreductase dimerisation" evidence="17">
    <location>
        <begin position="352"/>
        <end position="461"/>
    </location>
</feature>
<dbReference type="GO" id="GO:0005829">
    <property type="term" value="C:cytosol"/>
    <property type="evidence" value="ECO:0007669"/>
    <property type="project" value="EnsemblFungi"/>
</dbReference>
<dbReference type="InterPro" id="IPR036188">
    <property type="entry name" value="FAD/NAD-bd_sf"/>
</dbReference>
<dbReference type="GO" id="GO:0050660">
    <property type="term" value="F:flavin adenine dinucleotide binding"/>
    <property type="evidence" value="ECO:0007669"/>
    <property type="project" value="InterPro"/>
</dbReference>
<dbReference type="PRINTS" id="PR00368">
    <property type="entry name" value="FADPNR"/>
</dbReference>
<dbReference type="NCBIfam" id="TIGR01421">
    <property type="entry name" value="gluta_reduc_1"/>
    <property type="match status" value="1"/>
</dbReference>
<keyword evidence="20" id="KW-1185">Reference proteome</keyword>
<dbReference type="Pfam" id="PF02852">
    <property type="entry name" value="Pyr_redox_dim"/>
    <property type="match status" value="1"/>
</dbReference>
<dbReference type="InterPro" id="IPR023753">
    <property type="entry name" value="FAD/NAD-binding_dom"/>
</dbReference>
<comment type="cofactor">
    <cofactor evidence="13">
        <name>FAD</name>
        <dbReference type="ChEBI" id="CHEBI:57692"/>
    </cofactor>
    <text evidence="13">Binds 1 FAD per subunit.</text>
</comment>
<dbReference type="GO" id="GO:0045454">
    <property type="term" value="P:cell redox homeostasis"/>
    <property type="evidence" value="ECO:0007669"/>
    <property type="project" value="EnsemblFungi"/>
</dbReference>
<dbReference type="FunFam" id="3.30.390.30:FF:000003">
    <property type="entry name" value="Glutathione reductase"/>
    <property type="match status" value="1"/>
</dbReference>
<evidence type="ECO:0000256" key="10">
    <source>
        <dbReference type="ARBA" id="ARBA00049142"/>
    </source>
</evidence>
<dbReference type="GO" id="GO:0006749">
    <property type="term" value="P:glutathione metabolic process"/>
    <property type="evidence" value="ECO:0007669"/>
    <property type="project" value="EnsemblFungi"/>
</dbReference>
<feature type="binding site" evidence="13">
    <location>
        <position position="316"/>
    </location>
    <ligand>
        <name>FAD</name>
        <dbReference type="ChEBI" id="CHEBI:57692"/>
    </ligand>
</feature>
<dbReference type="InterPro" id="IPR046952">
    <property type="entry name" value="GSHR/TRXR-like"/>
</dbReference>
<dbReference type="GO" id="GO:0050661">
    <property type="term" value="F:NADP binding"/>
    <property type="evidence" value="ECO:0007669"/>
    <property type="project" value="InterPro"/>
</dbReference>
<evidence type="ECO:0000256" key="1">
    <source>
        <dbReference type="ARBA" id="ARBA00007532"/>
    </source>
</evidence>
<evidence type="ECO:0000256" key="11">
    <source>
        <dbReference type="ARBA" id="ARBA00056905"/>
    </source>
</evidence>
<comment type="function">
    <text evidence="11 16">Catalyzes the reduction of glutathione disulfide (GSSG) to reduced glutathione (GSH). Constitutes the major mechanism to maintain a high GSH:GSSG ratio in the cytosol.</text>
</comment>
<evidence type="ECO:0000256" key="9">
    <source>
        <dbReference type="ARBA" id="ARBA00023284"/>
    </source>
</evidence>
<evidence type="ECO:0000256" key="4">
    <source>
        <dbReference type="ARBA" id="ARBA00017111"/>
    </source>
</evidence>
<evidence type="ECO:0000256" key="14">
    <source>
        <dbReference type="PIRSR" id="PIRSR000350-4"/>
    </source>
</evidence>
<feature type="binding site" evidence="13">
    <location>
        <position position="115"/>
    </location>
    <ligand>
        <name>FAD</name>
        <dbReference type="ChEBI" id="CHEBI:57692"/>
    </ligand>
</feature>
<feature type="binding site" evidence="13">
    <location>
        <position position="52"/>
    </location>
    <ligand>
        <name>FAD</name>
        <dbReference type="ChEBI" id="CHEBI:57692"/>
    </ligand>
</feature>
<keyword evidence="16" id="KW-0521">NADP</keyword>
<feature type="binding site" evidence="13">
    <location>
        <begin position="182"/>
        <end position="189"/>
    </location>
    <ligand>
        <name>NAD(+)</name>
        <dbReference type="ChEBI" id="CHEBI:57540"/>
    </ligand>
</feature>
<keyword evidence="13" id="KW-0520">NAD</keyword>
<comment type="catalytic activity">
    <reaction evidence="10 16">
        <text>2 glutathione + NADP(+) = glutathione disulfide + NADPH + H(+)</text>
        <dbReference type="Rhea" id="RHEA:11740"/>
        <dbReference type="ChEBI" id="CHEBI:15378"/>
        <dbReference type="ChEBI" id="CHEBI:57783"/>
        <dbReference type="ChEBI" id="CHEBI:57925"/>
        <dbReference type="ChEBI" id="CHEBI:58297"/>
        <dbReference type="ChEBI" id="CHEBI:58349"/>
        <dbReference type="EC" id="1.8.1.7"/>
    </reaction>
</comment>